<name>A0A6J6US04_9ZZZZ</name>
<dbReference type="InterPro" id="IPR021869">
    <property type="entry name" value="RNase_Zc3h12_NYN"/>
</dbReference>
<feature type="region of interest" description="Disordered" evidence="1">
    <location>
        <begin position="454"/>
        <end position="477"/>
    </location>
</feature>
<dbReference type="Gene3D" id="2.40.50.140">
    <property type="entry name" value="Nucleic acid-binding proteins"/>
    <property type="match status" value="1"/>
</dbReference>
<evidence type="ECO:0000313" key="3">
    <source>
        <dbReference type="EMBL" id="CAB4711948.1"/>
    </source>
</evidence>
<dbReference type="InterPro" id="IPR003029">
    <property type="entry name" value="S1_domain"/>
</dbReference>
<dbReference type="GO" id="GO:0003676">
    <property type="term" value="F:nucleic acid binding"/>
    <property type="evidence" value="ECO:0007669"/>
    <property type="project" value="InterPro"/>
</dbReference>
<protein>
    <submittedName>
        <fullName evidence="4">Unannotated protein</fullName>
    </submittedName>
</protein>
<feature type="region of interest" description="Disordered" evidence="1">
    <location>
        <begin position="140"/>
        <end position="218"/>
    </location>
</feature>
<dbReference type="SMART" id="SM00316">
    <property type="entry name" value="S1"/>
    <property type="match status" value="1"/>
</dbReference>
<feature type="domain" description="S1 motif" evidence="2">
    <location>
        <begin position="237"/>
        <end position="305"/>
    </location>
</feature>
<organism evidence="4">
    <name type="scientific">freshwater metagenome</name>
    <dbReference type="NCBI Taxonomy" id="449393"/>
    <lineage>
        <taxon>unclassified sequences</taxon>
        <taxon>metagenomes</taxon>
        <taxon>ecological metagenomes</taxon>
    </lineage>
</organism>
<dbReference type="Pfam" id="PF00575">
    <property type="entry name" value="S1"/>
    <property type="match status" value="1"/>
</dbReference>
<dbReference type="AlphaFoldDB" id="A0A6J6US04"/>
<gene>
    <name evidence="3" type="ORF">UFOPK2602_01212</name>
    <name evidence="4" type="ORF">UFOPK2806_01687</name>
</gene>
<dbReference type="PROSITE" id="PS50126">
    <property type="entry name" value="S1"/>
    <property type="match status" value="1"/>
</dbReference>
<reference evidence="4" key="1">
    <citation type="submission" date="2020-05" db="EMBL/GenBank/DDBJ databases">
        <authorList>
            <person name="Chiriac C."/>
            <person name="Salcher M."/>
            <person name="Ghai R."/>
            <person name="Kavagutti S V."/>
        </authorList>
    </citation>
    <scope>NUCLEOTIDE SEQUENCE</scope>
</reference>
<dbReference type="Gene3D" id="3.40.50.11980">
    <property type="match status" value="1"/>
</dbReference>
<dbReference type="Pfam" id="PF11977">
    <property type="entry name" value="RNase_Zc3h12a"/>
    <property type="match status" value="1"/>
</dbReference>
<feature type="compositionally biased region" description="Low complexity" evidence="1">
    <location>
        <begin position="206"/>
        <end position="218"/>
    </location>
</feature>
<feature type="region of interest" description="Disordered" evidence="1">
    <location>
        <begin position="311"/>
        <end position="339"/>
    </location>
</feature>
<proteinExistence type="predicted"/>
<dbReference type="InterPro" id="IPR012340">
    <property type="entry name" value="NA-bd_OB-fold"/>
</dbReference>
<dbReference type="EMBL" id="CAEZYY010000024">
    <property type="protein sequence ID" value="CAB4761349.1"/>
    <property type="molecule type" value="Genomic_DNA"/>
</dbReference>
<evidence type="ECO:0000313" key="4">
    <source>
        <dbReference type="EMBL" id="CAB4761349.1"/>
    </source>
</evidence>
<accession>A0A6J6US04</accession>
<sequence length="477" mass="49174">MSRLVVVDGSNIATEGRTMPSLRQLNEAVLAFMEENPGDKISVVVDATFGHRIDPKEIDDFNEAVENNEIVAPPAGAVGRGDGFVLAIADKKSATILSNDSYQEFHGQYDWLFDEGRLIGGKPVPNIGWVFINRVPVRGPKSRQSVKDAKRKRSDVRPTKASKEANQPMPVPKAPPPGATLGDRGTKGRRRGSGRGAAKEVAPALVPSATSTSVSTPPQHTNDLLSFLGFVEHHPVGSTVNGTVVSYSSHGAYVAVGDVFGYVPMRLMSNPPPRSAREMIGMSDAVPLVVAGFNPGRRGIDLALPGMVPASGEAAGPTKTTGARRGAKRPAQKEPVAKQPAAAAKKVAAKAAAPAKKVVAKAPVKAAAPAKKVVAKKVVAKAPVKAAAPAKKAVPAKKVVAKAPVKAAAPAKKVVAKAPVKAAAPVTKAVAKAPVKKVAPKAAAPAKKVVAKAPVKAAAPAKKAPAKKAAAPRGARR</sequence>
<feature type="compositionally biased region" description="Pro residues" evidence="1">
    <location>
        <begin position="169"/>
        <end position="178"/>
    </location>
</feature>
<dbReference type="SUPFAM" id="SSF50249">
    <property type="entry name" value="Nucleic acid-binding proteins"/>
    <property type="match status" value="1"/>
</dbReference>
<evidence type="ECO:0000259" key="2">
    <source>
        <dbReference type="PROSITE" id="PS50126"/>
    </source>
</evidence>
<evidence type="ECO:0000256" key="1">
    <source>
        <dbReference type="SAM" id="MobiDB-lite"/>
    </source>
</evidence>
<dbReference type="EMBL" id="CAEZXX010000076">
    <property type="protein sequence ID" value="CAB4711948.1"/>
    <property type="molecule type" value="Genomic_DNA"/>
</dbReference>